<keyword evidence="3 4" id="KW-0418">Kinase</keyword>
<dbReference type="PANTHER" id="PTHR10584">
    <property type="entry name" value="SUGAR KINASE"/>
    <property type="match status" value="1"/>
</dbReference>
<organism evidence="6 7">
    <name type="scientific">Brevibacillus fluminis</name>
    <dbReference type="NCBI Taxonomy" id="511487"/>
    <lineage>
        <taxon>Bacteria</taxon>
        <taxon>Bacillati</taxon>
        <taxon>Bacillota</taxon>
        <taxon>Bacilli</taxon>
        <taxon>Bacillales</taxon>
        <taxon>Paenibacillaceae</taxon>
        <taxon>Brevibacillus</taxon>
    </lineage>
</organism>
<evidence type="ECO:0000256" key="4">
    <source>
        <dbReference type="RuleBase" id="RU003704"/>
    </source>
</evidence>
<dbReference type="GO" id="GO:0006796">
    <property type="term" value="P:phosphate-containing compound metabolic process"/>
    <property type="evidence" value="ECO:0007669"/>
    <property type="project" value="UniProtKB-ARBA"/>
</dbReference>
<dbReference type="SUPFAM" id="SSF53613">
    <property type="entry name" value="Ribokinase-like"/>
    <property type="match status" value="1"/>
</dbReference>
<dbReference type="Gene3D" id="3.40.1190.20">
    <property type="match status" value="1"/>
</dbReference>
<proteinExistence type="inferred from homology"/>
<keyword evidence="2 4" id="KW-0808">Transferase</keyword>
<evidence type="ECO:0000256" key="2">
    <source>
        <dbReference type="ARBA" id="ARBA00022679"/>
    </source>
</evidence>
<protein>
    <submittedName>
        <fullName evidence="6">Carbohydrate kinase family protein</fullName>
    </submittedName>
</protein>
<reference evidence="6 7" key="1">
    <citation type="submission" date="2018-10" db="EMBL/GenBank/DDBJ databases">
        <title>Phylogenomics of Brevibacillus.</title>
        <authorList>
            <person name="Dunlap C."/>
        </authorList>
    </citation>
    <scope>NUCLEOTIDE SEQUENCE [LARGE SCALE GENOMIC DNA]</scope>
    <source>
        <strain evidence="6 7">JCM 15716</strain>
    </source>
</reference>
<dbReference type="PRINTS" id="PR00990">
    <property type="entry name" value="RIBOKINASE"/>
</dbReference>
<dbReference type="OrthoDB" id="9806249at2"/>
<dbReference type="RefSeq" id="WP_122916929.1">
    <property type="nucleotide sequence ID" value="NZ_RHHQ01000006.1"/>
</dbReference>
<comment type="caution">
    <text evidence="6">The sequence shown here is derived from an EMBL/GenBank/DDBJ whole genome shotgun (WGS) entry which is preliminary data.</text>
</comment>
<evidence type="ECO:0000256" key="1">
    <source>
        <dbReference type="ARBA" id="ARBA00010688"/>
    </source>
</evidence>
<dbReference type="InterPro" id="IPR002139">
    <property type="entry name" value="Ribo/fructo_kinase"/>
</dbReference>
<comment type="similarity">
    <text evidence="1 4">Belongs to the carbohydrate kinase PfkB family.</text>
</comment>
<dbReference type="PROSITE" id="PS00584">
    <property type="entry name" value="PFKB_KINASES_2"/>
    <property type="match status" value="1"/>
</dbReference>
<dbReference type="Pfam" id="PF00294">
    <property type="entry name" value="PfkB"/>
    <property type="match status" value="1"/>
</dbReference>
<gene>
    <name evidence="6" type="ORF">EDM56_05660</name>
</gene>
<name>A0A3M8DVR6_9BACL</name>
<evidence type="ECO:0000259" key="5">
    <source>
        <dbReference type="Pfam" id="PF00294"/>
    </source>
</evidence>
<dbReference type="GO" id="GO:0016301">
    <property type="term" value="F:kinase activity"/>
    <property type="evidence" value="ECO:0007669"/>
    <property type="project" value="UniProtKB-KW"/>
</dbReference>
<dbReference type="InterPro" id="IPR002173">
    <property type="entry name" value="Carboh/pur_kinase_PfkB_CS"/>
</dbReference>
<evidence type="ECO:0000256" key="3">
    <source>
        <dbReference type="ARBA" id="ARBA00022777"/>
    </source>
</evidence>
<dbReference type="AlphaFoldDB" id="A0A3M8DVR6"/>
<evidence type="ECO:0000313" key="6">
    <source>
        <dbReference type="EMBL" id="RNB91077.1"/>
    </source>
</evidence>
<dbReference type="InterPro" id="IPR029056">
    <property type="entry name" value="Ribokinase-like"/>
</dbReference>
<keyword evidence="7" id="KW-1185">Reference proteome</keyword>
<dbReference type="EMBL" id="RHHQ01000006">
    <property type="protein sequence ID" value="RNB91077.1"/>
    <property type="molecule type" value="Genomic_DNA"/>
</dbReference>
<dbReference type="Proteomes" id="UP000271031">
    <property type="component" value="Unassembled WGS sequence"/>
</dbReference>
<accession>A0A3M8DVR6</accession>
<dbReference type="InterPro" id="IPR011611">
    <property type="entry name" value="PfkB_dom"/>
</dbReference>
<evidence type="ECO:0000313" key="7">
    <source>
        <dbReference type="Proteomes" id="UP000271031"/>
    </source>
</evidence>
<feature type="domain" description="Carbohydrate kinase PfkB" evidence="5">
    <location>
        <begin position="3"/>
        <end position="297"/>
    </location>
</feature>
<sequence length="322" mass="34788">MSHLVTVIGTVFVDCKGFPFQTYHATTRNLGSIQFVHGGVGRNIAENMARLSISTSFVSSVDATGMGTEVIDRLNDLNIHTGFMQAAPARGMGMWMAILDERGELAGSISQMPELDVFEQIVAQHGEAIVAQSSHIALELDLNETIAKRILTLAHAAGKPVYGIPGNLDTIMQHPELLQGLSCFICNNYEADMLMQQPFSEQAPEEQKRLLADYVKRAGLRSMIVTLGEQGSVYYHAETNETGHQHVFPVQVVDTSGAGDAFFSGAVAALVRGADLKEATICGTKVAGWTISQSDTTCPDLHHRMEADEIVMSILSASTAHN</sequence>
<dbReference type="PANTHER" id="PTHR10584:SF166">
    <property type="entry name" value="RIBOKINASE"/>
    <property type="match status" value="1"/>
</dbReference>